<comment type="domain">
    <text evidence="10">Consists of 16-stranded beta-barrel sheets, with large surface-exposed loops, that form a transmembrane pore at the center of each barrel. The pore is partially ocluded by a peptide loop that folds into the pore lumen.</text>
</comment>
<name>A0ABU0LIH4_XANAG</name>
<dbReference type="Pfam" id="PF02530">
    <property type="entry name" value="Porin_2"/>
    <property type="match status" value="1"/>
</dbReference>
<keyword evidence="4 10" id="KW-0812">Transmembrane</keyword>
<evidence type="ECO:0000256" key="10">
    <source>
        <dbReference type="RuleBase" id="RU364005"/>
    </source>
</evidence>
<keyword evidence="12" id="KW-1185">Reference proteome</keyword>
<evidence type="ECO:0000256" key="9">
    <source>
        <dbReference type="ARBA" id="ARBA00023237"/>
    </source>
</evidence>
<comment type="caution">
    <text evidence="11">The sequence shown here is derived from an EMBL/GenBank/DDBJ whole genome shotgun (WGS) entry which is preliminary data.</text>
</comment>
<comment type="function">
    <text evidence="10">Forms passive diffusion pores that allow small molecular weight hydrophilic materials across the outer membrane.</text>
</comment>
<evidence type="ECO:0000256" key="2">
    <source>
        <dbReference type="ARBA" id="ARBA00022448"/>
    </source>
</evidence>
<dbReference type="Proteomes" id="UP001241747">
    <property type="component" value="Unassembled WGS sequence"/>
</dbReference>
<dbReference type="RefSeq" id="WP_237347674.1">
    <property type="nucleotide sequence ID" value="NZ_JABWGX010000045.1"/>
</dbReference>
<evidence type="ECO:0000256" key="7">
    <source>
        <dbReference type="ARBA" id="ARBA00023114"/>
    </source>
</evidence>
<evidence type="ECO:0000313" key="12">
    <source>
        <dbReference type="Proteomes" id="UP001241747"/>
    </source>
</evidence>
<keyword evidence="9 10" id="KW-0998">Cell outer membrane</keyword>
<dbReference type="EMBL" id="JAUSVY010000011">
    <property type="protein sequence ID" value="MDQ0506930.1"/>
    <property type="molecule type" value="Genomic_DNA"/>
</dbReference>
<evidence type="ECO:0000256" key="1">
    <source>
        <dbReference type="ARBA" id="ARBA00009521"/>
    </source>
</evidence>
<keyword evidence="8 10" id="KW-0472">Membrane</keyword>
<evidence type="ECO:0000256" key="8">
    <source>
        <dbReference type="ARBA" id="ARBA00023136"/>
    </source>
</evidence>
<evidence type="ECO:0000256" key="6">
    <source>
        <dbReference type="ARBA" id="ARBA00023065"/>
    </source>
</evidence>
<gene>
    <name evidence="11" type="ORF">QOZ94_003745</name>
</gene>
<keyword evidence="6 10" id="KW-0406">Ion transport</keyword>
<proteinExistence type="inferred from homology"/>
<reference evidence="11 12" key="1">
    <citation type="submission" date="2023-07" db="EMBL/GenBank/DDBJ databases">
        <title>Genomic Encyclopedia of Type Strains, Phase IV (KMG-IV): sequencing the most valuable type-strain genomes for metagenomic binning, comparative biology and taxonomic classification.</title>
        <authorList>
            <person name="Goeker M."/>
        </authorList>
    </citation>
    <scope>NUCLEOTIDE SEQUENCE [LARGE SCALE GENOMIC DNA]</scope>
    <source>
        <strain evidence="11 12">DSM 3770</strain>
    </source>
</reference>
<evidence type="ECO:0000256" key="4">
    <source>
        <dbReference type="ARBA" id="ARBA00022692"/>
    </source>
</evidence>
<sequence>MSGVGLLSGAGAVSAADLLQTKAQPVYMKQCLAQGEGFFYIPGTDTCLRVGGYLWAEGYYNTYSNYPSENNTTYSIATAGVILDARTQTEYGTLRSYLETRFKWRTSDPWSDGPKGSELEVWNAYIQFAGFTFGHAQSVFDFYANANVLGTDPATIGDDVRLNLVSYTAEFGQGFSATVSVEDASDRASGVMAVNPLPDDVLENYQAGIQIPDFVANINYTGEWGQAQISGAVHQVRAMDLLNWMSGTQDTWGYALQAGLMFNLPMLGEGDTLYLQSAYADGATSYLGLQDPSGQYAAPDAFLGLDGVTKVSGWNVTASLLHNWNAKWSTAVFGGYAAYDFNSEVAEALYGTSGGKNANVGGYIGFAPVKNLLLAVQYDWTYNSADNYVYTGYGPSSGSTDANRVLLFAQREF</sequence>
<protein>
    <recommendedName>
        <fullName evidence="10">Porin</fullName>
    </recommendedName>
</protein>
<dbReference type="InterPro" id="IPR003684">
    <property type="entry name" value="Porin_alphabac"/>
</dbReference>
<evidence type="ECO:0000313" key="11">
    <source>
        <dbReference type="EMBL" id="MDQ0506930.1"/>
    </source>
</evidence>
<keyword evidence="7 10" id="KW-0626">Porin</keyword>
<keyword evidence="5" id="KW-0732">Signal</keyword>
<organism evidence="11 12">
    <name type="scientific">Xanthobacter agilis</name>
    <dbReference type="NCBI Taxonomy" id="47492"/>
    <lineage>
        <taxon>Bacteria</taxon>
        <taxon>Pseudomonadati</taxon>
        <taxon>Pseudomonadota</taxon>
        <taxon>Alphaproteobacteria</taxon>
        <taxon>Hyphomicrobiales</taxon>
        <taxon>Xanthobacteraceae</taxon>
        <taxon>Xanthobacter</taxon>
    </lineage>
</organism>
<evidence type="ECO:0000256" key="3">
    <source>
        <dbReference type="ARBA" id="ARBA00022452"/>
    </source>
</evidence>
<accession>A0ABU0LIH4</accession>
<evidence type="ECO:0000256" key="5">
    <source>
        <dbReference type="ARBA" id="ARBA00022729"/>
    </source>
</evidence>
<keyword evidence="3 10" id="KW-1134">Transmembrane beta strand</keyword>
<comment type="similarity">
    <text evidence="1 10">Belongs to the alphaproteobacteria porin family.</text>
</comment>
<comment type="subcellular location">
    <subcellularLocation>
        <location evidence="10">Cell outer membrane</location>
        <topology evidence="10">Multi-pass membrane protein</topology>
    </subcellularLocation>
</comment>
<keyword evidence="2 10" id="KW-0813">Transport</keyword>